<keyword evidence="2" id="KW-1185">Reference proteome</keyword>
<dbReference type="VEuPathDB" id="MicrosporidiaDB:EDEG_00653"/>
<reference evidence="2" key="2">
    <citation type="submission" date="2015-07" db="EMBL/GenBank/DDBJ databases">
        <title>Contrasting host-pathogen interactions and genome evolution in two generalist and specialist microsporidian pathogens of mosquitoes.</title>
        <authorList>
            <consortium name="The Broad Institute Genomics Platform"/>
            <consortium name="The Broad Institute Genome Sequencing Center for Infectious Disease"/>
            <person name="Cuomo C.A."/>
            <person name="Sanscrainte N.D."/>
            <person name="Goldberg J.M."/>
            <person name="Heiman D."/>
            <person name="Young S."/>
            <person name="Zeng Q."/>
            <person name="Becnel J.J."/>
            <person name="Birren B.W."/>
        </authorList>
    </citation>
    <scope>NUCLEOTIDE SEQUENCE [LARGE SCALE GENOMIC DNA]</scope>
    <source>
        <strain evidence="2">USNM 41457</strain>
    </source>
</reference>
<comment type="caution">
    <text evidence="1">The sequence shown here is derived from an EMBL/GenBank/DDBJ whole genome shotgun (WGS) entry which is preliminary data.</text>
</comment>
<evidence type="ECO:0000313" key="1">
    <source>
        <dbReference type="EMBL" id="EJW05295.1"/>
    </source>
</evidence>
<dbReference type="EMBL" id="AFBI03000007">
    <property type="protein sequence ID" value="EJW05295.1"/>
    <property type="molecule type" value="Genomic_DNA"/>
</dbReference>
<reference evidence="1 2" key="1">
    <citation type="submission" date="2011-08" db="EMBL/GenBank/DDBJ databases">
        <authorList>
            <person name="Liu Z.J."/>
            <person name="Shi F.L."/>
            <person name="Lu J.Q."/>
            <person name="Li M."/>
            <person name="Wang Z.L."/>
        </authorList>
    </citation>
    <scope>NUCLEOTIDE SEQUENCE [LARGE SCALE GENOMIC DNA]</scope>
    <source>
        <strain evidence="1 2">USNM 41457</strain>
    </source>
</reference>
<organism evidence="1 2">
    <name type="scientific">Edhazardia aedis (strain USNM 41457)</name>
    <name type="common">Microsporidian parasite</name>
    <dbReference type="NCBI Taxonomy" id="1003232"/>
    <lineage>
        <taxon>Eukaryota</taxon>
        <taxon>Fungi</taxon>
        <taxon>Fungi incertae sedis</taxon>
        <taxon>Microsporidia</taxon>
        <taxon>Edhazardia</taxon>
    </lineage>
</organism>
<dbReference type="AlphaFoldDB" id="J9DRU9"/>
<accession>J9DRU9</accession>
<gene>
    <name evidence="1" type="ORF">EDEG_00653</name>
</gene>
<proteinExistence type="predicted"/>
<dbReference type="Proteomes" id="UP000003163">
    <property type="component" value="Unassembled WGS sequence"/>
</dbReference>
<protein>
    <submittedName>
        <fullName evidence="1">Uncharacterized protein</fullName>
    </submittedName>
</protein>
<dbReference type="HOGENOM" id="CLU_2049664_0_0_1"/>
<dbReference type="InParanoid" id="J9DRU9"/>
<evidence type="ECO:0000313" key="2">
    <source>
        <dbReference type="Proteomes" id="UP000003163"/>
    </source>
</evidence>
<name>J9DRU9_EDHAE</name>
<sequence length="120" mass="13673">MAIGQSEALVSDRPTDYIVKTVATLFPLNPFKKLILAAYKNVIIRALQVCNAEQMHKYTKHPEKTQRMDYPSRNNPGSQSLPLINKHSLLNSLSFCLYVLLARRTNVSQYVYGINIPHLE</sequence>